<dbReference type="EMBL" id="SPHZ02000004">
    <property type="protein sequence ID" value="KAF0921698.1"/>
    <property type="molecule type" value="Genomic_DNA"/>
</dbReference>
<comment type="caution">
    <text evidence="2">The sequence shown here is derived from an EMBL/GenBank/DDBJ whole genome shotgun (WGS) entry which is preliminary data.</text>
</comment>
<accession>A0A6G1EA84</accession>
<dbReference type="Proteomes" id="UP000479710">
    <property type="component" value="Unassembled WGS sequence"/>
</dbReference>
<evidence type="ECO:0000313" key="2">
    <source>
        <dbReference type="EMBL" id="KAF0921698.1"/>
    </source>
</evidence>
<feature type="compositionally biased region" description="Polar residues" evidence="1">
    <location>
        <begin position="45"/>
        <end position="75"/>
    </location>
</feature>
<feature type="non-terminal residue" evidence="2">
    <location>
        <position position="156"/>
    </location>
</feature>
<gene>
    <name evidence="2" type="ORF">E2562_013435</name>
</gene>
<sequence>MDYKKQNLFGKCPKYCLQMETHNLKSSIDFIFVDYADPMEEIKSPVQNETSDPSTSDATKPNLNENYPTMDNINTAEPMVSKPPTDSCLMEEHQGFDFNTTEAHDDEDSKCAKLATLVDYPECPEKIGDPNLDLALNNITLPCTGKATETHGMYHL</sequence>
<evidence type="ECO:0000256" key="1">
    <source>
        <dbReference type="SAM" id="MobiDB-lite"/>
    </source>
</evidence>
<organism evidence="2 3">
    <name type="scientific">Oryza meyeriana var. granulata</name>
    <dbReference type="NCBI Taxonomy" id="110450"/>
    <lineage>
        <taxon>Eukaryota</taxon>
        <taxon>Viridiplantae</taxon>
        <taxon>Streptophyta</taxon>
        <taxon>Embryophyta</taxon>
        <taxon>Tracheophyta</taxon>
        <taxon>Spermatophyta</taxon>
        <taxon>Magnoliopsida</taxon>
        <taxon>Liliopsida</taxon>
        <taxon>Poales</taxon>
        <taxon>Poaceae</taxon>
        <taxon>BOP clade</taxon>
        <taxon>Oryzoideae</taxon>
        <taxon>Oryzeae</taxon>
        <taxon>Oryzinae</taxon>
        <taxon>Oryza</taxon>
        <taxon>Oryza meyeriana</taxon>
    </lineage>
</organism>
<name>A0A6G1EA84_9ORYZ</name>
<keyword evidence="3" id="KW-1185">Reference proteome</keyword>
<protein>
    <submittedName>
        <fullName evidence="2">Uncharacterized protein</fullName>
    </submittedName>
</protein>
<evidence type="ECO:0000313" key="3">
    <source>
        <dbReference type="Proteomes" id="UP000479710"/>
    </source>
</evidence>
<dbReference type="AlphaFoldDB" id="A0A6G1EA84"/>
<feature type="region of interest" description="Disordered" evidence="1">
    <location>
        <begin position="44"/>
        <end position="87"/>
    </location>
</feature>
<proteinExistence type="predicted"/>
<reference evidence="2 3" key="1">
    <citation type="submission" date="2019-11" db="EMBL/GenBank/DDBJ databases">
        <title>Whole genome sequence of Oryza granulata.</title>
        <authorList>
            <person name="Li W."/>
        </authorList>
    </citation>
    <scope>NUCLEOTIDE SEQUENCE [LARGE SCALE GENOMIC DNA]</scope>
    <source>
        <strain evidence="3">cv. Menghai</strain>
        <tissue evidence="2">Leaf</tissue>
    </source>
</reference>